<evidence type="ECO:0000256" key="1">
    <source>
        <dbReference type="SAM" id="Phobius"/>
    </source>
</evidence>
<dbReference type="Proteomes" id="UP000617734">
    <property type="component" value="Unassembled WGS sequence"/>
</dbReference>
<name>A0A919KSS7_9ACTN</name>
<comment type="caution">
    <text evidence="2">The sequence shown here is derived from an EMBL/GenBank/DDBJ whole genome shotgun (WGS) entry which is preliminary data.</text>
</comment>
<keyword evidence="1" id="KW-1133">Transmembrane helix</keyword>
<feature type="transmembrane region" description="Helical" evidence="1">
    <location>
        <begin position="230"/>
        <end position="248"/>
    </location>
</feature>
<gene>
    <name evidence="2" type="ORF">GCM10018781_32220</name>
</gene>
<keyword evidence="3" id="KW-1185">Reference proteome</keyword>
<evidence type="ECO:0000313" key="2">
    <source>
        <dbReference type="EMBL" id="GHH71244.1"/>
    </source>
</evidence>
<reference evidence="2" key="1">
    <citation type="journal article" date="2014" name="Int. J. Syst. Evol. Microbiol.">
        <title>Complete genome sequence of Corynebacterium casei LMG S-19264T (=DSM 44701T), isolated from a smear-ripened cheese.</title>
        <authorList>
            <consortium name="US DOE Joint Genome Institute (JGI-PGF)"/>
            <person name="Walter F."/>
            <person name="Albersmeier A."/>
            <person name="Kalinowski J."/>
            <person name="Ruckert C."/>
        </authorList>
    </citation>
    <scope>NUCLEOTIDE SEQUENCE</scope>
    <source>
        <strain evidence="2">JCM 4646</strain>
    </source>
</reference>
<proteinExistence type="predicted"/>
<sequence>MNQRTHAGGVRKGPLAFARRAVVAEWGPLFGAVRERLVERKFAAVPLATAATLLIMVFSVVQHLPGGERLVTSIGVVRASLPLEVSLLRTPLSLYVPALDLPVWGALAQVFLVFGLAEIVLGRRMTLVIAYVCTLAGTLFARVAVAVGPDHLLGFPRWVAHVRDTGPSAAVVGLALCIAFRCRAWFTGGTVLVLMIGEAVILPNLAGLEHVVALMAAMLIATSVEVFGGLWPRMLAGVVAATAIAAAGRAGEARRRGSAGAVIP</sequence>
<evidence type="ECO:0000313" key="3">
    <source>
        <dbReference type="Proteomes" id="UP000617734"/>
    </source>
</evidence>
<feature type="transmembrane region" description="Helical" evidence="1">
    <location>
        <begin position="42"/>
        <end position="61"/>
    </location>
</feature>
<feature type="transmembrane region" description="Helical" evidence="1">
    <location>
        <begin position="101"/>
        <end position="121"/>
    </location>
</feature>
<protein>
    <submittedName>
        <fullName evidence="2">Uncharacterized protein</fullName>
    </submittedName>
</protein>
<dbReference type="AlphaFoldDB" id="A0A919KSS7"/>
<feature type="transmembrane region" description="Helical" evidence="1">
    <location>
        <begin position="128"/>
        <end position="148"/>
    </location>
</feature>
<reference evidence="2" key="2">
    <citation type="submission" date="2020-09" db="EMBL/GenBank/DDBJ databases">
        <authorList>
            <person name="Sun Q."/>
            <person name="Ohkuma M."/>
        </authorList>
    </citation>
    <scope>NUCLEOTIDE SEQUENCE</scope>
    <source>
        <strain evidence="2">JCM 4646</strain>
    </source>
</reference>
<keyword evidence="1" id="KW-0472">Membrane</keyword>
<organism evidence="2 3">
    <name type="scientific">Kitasatospora indigofera</name>
    <dbReference type="NCBI Taxonomy" id="67307"/>
    <lineage>
        <taxon>Bacteria</taxon>
        <taxon>Bacillati</taxon>
        <taxon>Actinomycetota</taxon>
        <taxon>Actinomycetes</taxon>
        <taxon>Kitasatosporales</taxon>
        <taxon>Streptomycetaceae</taxon>
        <taxon>Kitasatospora</taxon>
    </lineage>
</organism>
<accession>A0A919KSS7</accession>
<keyword evidence="1" id="KW-0812">Transmembrane</keyword>
<feature type="transmembrane region" description="Helical" evidence="1">
    <location>
        <begin position="168"/>
        <end position="194"/>
    </location>
</feature>
<dbReference type="EMBL" id="BNBO01000015">
    <property type="protein sequence ID" value="GHH71244.1"/>
    <property type="molecule type" value="Genomic_DNA"/>
</dbReference>